<gene>
    <name evidence="1" type="ORF">CALMAC_LOCUS76</name>
</gene>
<accession>A0A653BDC3</accession>
<reference evidence="1 2" key="1">
    <citation type="submission" date="2019-01" db="EMBL/GenBank/DDBJ databases">
        <authorList>
            <person name="Sayadi A."/>
        </authorList>
    </citation>
    <scope>NUCLEOTIDE SEQUENCE [LARGE SCALE GENOMIC DNA]</scope>
</reference>
<protein>
    <submittedName>
        <fullName evidence="1">Uncharacterized protein</fullName>
    </submittedName>
</protein>
<evidence type="ECO:0000313" key="1">
    <source>
        <dbReference type="EMBL" id="VEN33570.1"/>
    </source>
</evidence>
<evidence type="ECO:0000313" key="2">
    <source>
        <dbReference type="Proteomes" id="UP000410492"/>
    </source>
</evidence>
<dbReference type="EMBL" id="CAACVG010000111">
    <property type="protein sequence ID" value="VEN33570.1"/>
    <property type="molecule type" value="Genomic_DNA"/>
</dbReference>
<proteinExistence type="predicted"/>
<dbReference type="AlphaFoldDB" id="A0A653BDC3"/>
<name>A0A653BDC3_CALMS</name>
<sequence>MNYFIYDMLPVLMTECNFVL</sequence>
<organism evidence="1 2">
    <name type="scientific">Callosobruchus maculatus</name>
    <name type="common">Southern cowpea weevil</name>
    <name type="synonym">Pulse bruchid</name>
    <dbReference type="NCBI Taxonomy" id="64391"/>
    <lineage>
        <taxon>Eukaryota</taxon>
        <taxon>Metazoa</taxon>
        <taxon>Ecdysozoa</taxon>
        <taxon>Arthropoda</taxon>
        <taxon>Hexapoda</taxon>
        <taxon>Insecta</taxon>
        <taxon>Pterygota</taxon>
        <taxon>Neoptera</taxon>
        <taxon>Endopterygota</taxon>
        <taxon>Coleoptera</taxon>
        <taxon>Polyphaga</taxon>
        <taxon>Cucujiformia</taxon>
        <taxon>Chrysomeloidea</taxon>
        <taxon>Chrysomelidae</taxon>
        <taxon>Bruchinae</taxon>
        <taxon>Bruchini</taxon>
        <taxon>Callosobruchus</taxon>
    </lineage>
</organism>
<keyword evidence="2" id="KW-1185">Reference proteome</keyword>
<dbReference type="Proteomes" id="UP000410492">
    <property type="component" value="Unassembled WGS sequence"/>
</dbReference>